<evidence type="ECO:0000313" key="2">
    <source>
        <dbReference type="EMBL" id="GAV54684.1"/>
    </source>
</evidence>
<comment type="caution">
    <text evidence="2">The sequence shown here is derived from an EMBL/GenBank/DDBJ whole genome shotgun (WGS) entry which is preliminary data.</text>
</comment>
<organism evidence="2 3">
    <name type="scientific">Zygosaccharomyces rouxii</name>
    <dbReference type="NCBI Taxonomy" id="4956"/>
    <lineage>
        <taxon>Eukaryota</taxon>
        <taxon>Fungi</taxon>
        <taxon>Dikarya</taxon>
        <taxon>Ascomycota</taxon>
        <taxon>Saccharomycotina</taxon>
        <taxon>Saccharomycetes</taxon>
        <taxon>Saccharomycetales</taxon>
        <taxon>Saccharomycetaceae</taxon>
        <taxon>Zygosaccharomyces</taxon>
    </lineage>
</organism>
<dbReference type="EMBL" id="BDGX01000043">
    <property type="protein sequence ID" value="GAV54684.1"/>
    <property type="molecule type" value="Genomic_DNA"/>
</dbReference>
<dbReference type="Proteomes" id="UP000187013">
    <property type="component" value="Unassembled WGS sequence"/>
</dbReference>
<dbReference type="AlphaFoldDB" id="A0A1Q3AG19"/>
<name>A0A1Q3AG19_ZYGRO</name>
<feature type="region of interest" description="Disordered" evidence="1">
    <location>
        <begin position="1"/>
        <end position="27"/>
    </location>
</feature>
<gene>
    <name evidence="2" type="ORF">ZYGR_0AQ00100</name>
</gene>
<proteinExistence type="predicted"/>
<accession>A0A1Q3AG19</accession>
<protein>
    <submittedName>
        <fullName evidence="2">Uncharacterized protein</fullName>
    </submittedName>
</protein>
<evidence type="ECO:0000256" key="1">
    <source>
        <dbReference type="SAM" id="MobiDB-lite"/>
    </source>
</evidence>
<evidence type="ECO:0000313" key="3">
    <source>
        <dbReference type="Proteomes" id="UP000187013"/>
    </source>
</evidence>
<reference evidence="2 3" key="1">
    <citation type="submission" date="2016-08" db="EMBL/GenBank/DDBJ databases">
        <title>Draft genome sequence of allopolyploid Zygosaccharomyces rouxii.</title>
        <authorList>
            <person name="Watanabe J."/>
            <person name="Uehara K."/>
            <person name="Mogi Y."/>
            <person name="Tsukioka Y."/>
        </authorList>
    </citation>
    <scope>NUCLEOTIDE SEQUENCE [LARGE SCALE GENOMIC DNA]</scope>
    <source>
        <strain evidence="2 3">NBRC 110957</strain>
    </source>
</reference>
<sequence>MKRIFSSSSFTGKQFGNETATPRSNRTAVSITGATGIALGMRIL</sequence>
<dbReference type="OrthoDB" id="5126881at2759"/>